<feature type="binding site" evidence="7">
    <location>
        <position position="400"/>
    </location>
    <ligand>
        <name>substrate</name>
    </ligand>
</feature>
<keyword evidence="3 7" id="KW-0808">Transferase</keyword>
<dbReference type="UniPathway" id="UPA00078">
    <property type="reaction ID" value="UER00160"/>
</dbReference>
<comment type="catalytic activity">
    <reaction evidence="7">
        <text>(8S)-8-amino-7-oxononanoate + S-adenosyl-L-methionine = S-adenosyl-4-methylsulfanyl-2-oxobutanoate + (7R,8S)-7,8-diammoniononanoate</text>
        <dbReference type="Rhea" id="RHEA:16861"/>
        <dbReference type="ChEBI" id="CHEBI:16490"/>
        <dbReference type="ChEBI" id="CHEBI:59789"/>
        <dbReference type="ChEBI" id="CHEBI:149468"/>
        <dbReference type="ChEBI" id="CHEBI:149469"/>
        <dbReference type="EC" id="2.6.1.62"/>
    </reaction>
</comment>
<dbReference type="NCBIfam" id="NF004624">
    <property type="entry name" value="PRK05964.1"/>
    <property type="match status" value="1"/>
</dbReference>
<dbReference type="Gene3D" id="3.40.640.10">
    <property type="entry name" value="Type I PLP-dependent aspartate aminotransferase-like (Major domain)"/>
    <property type="match status" value="1"/>
</dbReference>
<feature type="binding site" evidence="7">
    <location>
        <position position="62"/>
    </location>
    <ligand>
        <name>substrate</name>
    </ligand>
</feature>
<dbReference type="InterPro" id="IPR005814">
    <property type="entry name" value="Aminotrans_3"/>
</dbReference>
<evidence type="ECO:0000256" key="4">
    <source>
        <dbReference type="ARBA" id="ARBA00022691"/>
    </source>
</evidence>
<keyword evidence="5 7" id="KW-0093">Biotin biosynthesis</keyword>
<evidence type="ECO:0000256" key="3">
    <source>
        <dbReference type="ARBA" id="ARBA00022679"/>
    </source>
</evidence>
<feature type="binding site" evidence="7">
    <location>
        <position position="254"/>
    </location>
    <ligand>
        <name>pyridoxal 5'-phosphate</name>
        <dbReference type="ChEBI" id="CHEBI:597326"/>
    </ligand>
</feature>
<gene>
    <name evidence="7" type="primary">bioA</name>
    <name evidence="8" type="ORF">HMPREF1650_12185</name>
</gene>
<dbReference type="EMBL" id="JRNE01000082">
    <property type="protein sequence ID" value="KGF15119.1"/>
    <property type="molecule type" value="Genomic_DNA"/>
</dbReference>
<dbReference type="GO" id="GO:0004015">
    <property type="term" value="F:adenosylmethionine-8-amino-7-oxononanoate transaminase activity"/>
    <property type="evidence" value="ECO:0007669"/>
    <property type="project" value="UniProtKB-UniRule"/>
</dbReference>
<evidence type="ECO:0000256" key="2">
    <source>
        <dbReference type="ARBA" id="ARBA00022576"/>
    </source>
</evidence>
<dbReference type="PROSITE" id="PS00600">
    <property type="entry name" value="AA_TRANSFER_CLASS_3"/>
    <property type="match status" value="1"/>
</dbReference>
<dbReference type="InterPro" id="IPR015422">
    <property type="entry name" value="PyrdxlP-dep_Trfase_small"/>
</dbReference>
<dbReference type="Proteomes" id="UP000029548">
    <property type="component" value="Unassembled WGS sequence"/>
</dbReference>
<feature type="binding site" evidence="7">
    <location>
        <position position="155"/>
    </location>
    <ligand>
        <name>substrate</name>
    </ligand>
</feature>
<keyword evidence="7" id="KW-0963">Cytoplasm</keyword>
<comment type="function">
    <text evidence="7">Catalyzes the transfer of the alpha-amino group from S-adenosyl-L-methionine (SAM) to 7-keto-8-aminopelargonic acid (KAPA) to form 7,8-diaminopelargonic acid (DAPA). It is the only aminotransferase known to utilize SAM as an amino donor.</text>
</comment>
<evidence type="ECO:0000256" key="5">
    <source>
        <dbReference type="ARBA" id="ARBA00022756"/>
    </source>
</evidence>
<comment type="pathway">
    <text evidence="7">Cofactor biosynthesis; biotin biosynthesis; 7,8-diaminononanoate from 8-amino-7-oxononanoate (SAM route): step 1/1.</text>
</comment>
<organism evidence="8 9">
    <name type="scientific">Corynebacterium freneyi DNF00450</name>
    <dbReference type="NCBI Taxonomy" id="1287475"/>
    <lineage>
        <taxon>Bacteria</taxon>
        <taxon>Bacillati</taxon>
        <taxon>Actinomycetota</taxon>
        <taxon>Actinomycetes</taxon>
        <taxon>Mycobacteriales</taxon>
        <taxon>Corynebacteriaceae</taxon>
        <taxon>Corynebacterium</taxon>
    </lineage>
</organism>
<dbReference type="PANTHER" id="PTHR42684">
    <property type="entry name" value="ADENOSYLMETHIONINE-8-AMINO-7-OXONONANOATE AMINOTRANSFERASE"/>
    <property type="match status" value="1"/>
</dbReference>
<dbReference type="GO" id="GO:0030170">
    <property type="term" value="F:pyridoxal phosphate binding"/>
    <property type="evidence" value="ECO:0007669"/>
    <property type="project" value="UniProtKB-UniRule"/>
</dbReference>
<reference evidence="8 9" key="1">
    <citation type="submission" date="2014-07" db="EMBL/GenBank/DDBJ databases">
        <authorList>
            <person name="McCorrison J."/>
            <person name="Sanka R."/>
            <person name="Torralba M."/>
            <person name="Gillis M."/>
            <person name="Haft D.H."/>
            <person name="Methe B."/>
            <person name="Sutton G."/>
            <person name="Nelson K.E."/>
        </authorList>
    </citation>
    <scope>NUCLEOTIDE SEQUENCE [LARGE SCALE GENOMIC DNA]</scope>
    <source>
        <strain evidence="8 9">DNF00450</strain>
    </source>
</reference>
<dbReference type="GO" id="GO:0005737">
    <property type="term" value="C:cytoplasm"/>
    <property type="evidence" value="ECO:0007669"/>
    <property type="project" value="UniProtKB-SubCell"/>
</dbReference>
<feature type="binding site" evidence="7">
    <location>
        <position position="316"/>
    </location>
    <ligand>
        <name>substrate</name>
    </ligand>
</feature>
<accession>A0A096A2N5</accession>
<proteinExistence type="inferred from homology"/>
<feature type="binding site" evidence="7">
    <location>
        <begin position="317"/>
        <end position="318"/>
    </location>
    <ligand>
        <name>pyridoxal 5'-phosphate</name>
        <dbReference type="ChEBI" id="CHEBI:597326"/>
    </ligand>
</feature>
<dbReference type="InterPro" id="IPR049704">
    <property type="entry name" value="Aminotrans_3_PPA_site"/>
</dbReference>
<dbReference type="SUPFAM" id="SSF53383">
    <property type="entry name" value="PLP-dependent transferases"/>
    <property type="match status" value="1"/>
</dbReference>
<evidence type="ECO:0000256" key="1">
    <source>
        <dbReference type="ARBA" id="ARBA00001933"/>
    </source>
</evidence>
<dbReference type="EC" id="2.6.1.62" evidence="7"/>
<dbReference type="AlphaFoldDB" id="A0A096A2N5"/>
<dbReference type="InterPro" id="IPR005815">
    <property type="entry name" value="BioA"/>
</dbReference>
<keyword evidence="2 7" id="KW-0032">Aminotransferase</keyword>
<evidence type="ECO:0000256" key="7">
    <source>
        <dbReference type="HAMAP-Rule" id="MF_00834"/>
    </source>
</evidence>
<dbReference type="InterPro" id="IPR015421">
    <property type="entry name" value="PyrdxlP-dep_Trfase_major"/>
</dbReference>
<comment type="caution">
    <text evidence="8">The sequence shown here is derived from an EMBL/GenBank/DDBJ whole genome shotgun (WGS) entry which is preliminary data.</text>
</comment>
<dbReference type="GO" id="GO:0009102">
    <property type="term" value="P:biotin biosynthetic process"/>
    <property type="evidence" value="ECO:0007669"/>
    <property type="project" value="UniProtKB-UniRule"/>
</dbReference>
<feature type="modified residue" description="N6-(pyridoxal phosphate)lysine" evidence="7">
    <location>
        <position position="283"/>
    </location>
</feature>
<comment type="cofactor">
    <cofactor evidence="1 7">
        <name>pyridoxal 5'-phosphate</name>
        <dbReference type="ChEBI" id="CHEBI:597326"/>
    </cofactor>
</comment>
<keyword evidence="4 7" id="KW-0949">S-adenosyl-L-methionine</keyword>
<dbReference type="NCBIfam" id="TIGR00508">
    <property type="entry name" value="bioA"/>
    <property type="match status" value="1"/>
</dbReference>
<comment type="subcellular location">
    <subcellularLocation>
        <location evidence="7">Cytoplasm</location>
    </subcellularLocation>
</comment>
<evidence type="ECO:0000313" key="8">
    <source>
        <dbReference type="EMBL" id="KGF15119.1"/>
    </source>
</evidence>
<keyword evidence="6 7" id="KW-0663">Pyridoxal phosphate</keyword>
<dbReference type="Pfam" id="PF00202">
    <property type="entry name" value="Aminotran_3"/>
    <property type="match status" value="1"/>
</dbReference>
<feature type="site" description="Participates in the substrate recognition with KAPA and in a stacking interaction with the adenine ring of SAM" evidence="7">
    <location>
        <position position="27"/>
    </location>
</feature>
<sequence length="435" mass="45941">MTTASTSPQDAAADLAAFDAAHVWHPYGPMPNPVQALPVASAAGTTLTLADGRELIDGMSSWWAACHGHSHPRLVAAAQRQAATMSHVMFGGLTHAPAVELARRLLAMTDPALDAVFFSDSGSVSVEVAIKMALQYQRAVGHPERTRLMTWRGGYHGDTRAPMSVCDPDGGMHSLWAGAWAPQVFAPVPPPRGSSQQVRAEYLSRFDSLVDDTVAAVIVEPVVQGAGGMRFHDHELITGLREICDRHGLLLIADEIATGFGRTGDLFATAAAGVTPDVLCVGKALTGGFLSLAATLTTRRVASAISAGEGGGLMHGPTFMANPLACTIAAENLDIIAEGRWRDDVPRIEAALRAGLEPLRGRPGVADVRVLGAIGVVEMDRPVDMARATAACVDAGVWLRPFGKLVYTMPMYICDDDEVAAICRAIDAIVREENA</sequence>
<evidence type="ECO:0000256" key="6">
    <source>
        <dbReference type="ARBA" id="ARBA00022898"/>
    </source>
</evidence>
<dbReference type="CDD" id="cd00610">
    <property type="entry name" value="OAT_like"/>
    <property type="match status" value="1"/>
</dbReference>
<dbReference type="InterPro" id="IPR015424">
    <property type="entry name" value="PyrdxlP-dep_Trfase"/>
</dbReference>
<dbReference type="PANTHER" id="PTHR42684:SF17">
    <property type="entry name" value="ADENOSYLMETHIONINE-8-AMINO-7-OXONONANOATE AMINOTRANSFERASE"/>
    <property type="match status" value="1"/>
</dbReference>
<name>A0A096A2N5_9CORY</name>
<dbReference type="Gene3D" id="3.90.1150.10">
    <property type="entry name" value="Aspartate Aminotransferase, domain 1"/>
    <property type="match status" value="1"/>
</dbReference>
<feature type="binding site" evidence="7">
    <location>
        <begin position="122"/>
        <end position="123"/>
    </location>
    <ligand>
        <name>pyridoxal 5'-phosphate</name>
        <dbReference type="ChEBI" id="CHEBI:597326"/>
    </ligand>
</feature>
<protein>
    <recommendedName>
        <fullName evidence="7">Adenosylmethionine-8-amino-7-oxononanoate aminotransferase</fullName>
        <ecNumber evidence="7">2.6.1.62</ecNumber>
    </recommendedName>
    <alternativeName>
        <fullName evidence="7">7,8-diamino-pelargonic acid aminotransferase</fullName>
        <shortName evidence="7">DAPA AT</shortName>
        <shortName evidence="7">DAPA aminotransferase</shortName>
    </alternativeName>
    <alternativeName>
        <fullName evidence="7">7,8-diaminononanoate synthase</fullName>
        <shortName evidence="7">DANS</shortName>
    </alternativeName>
    <alternativeName>
        <fullName evidence="7">Diaminopelargonic acid synthase</fullName>
    </alternativeName>
</protein>
<comment type="similarity">
    <text evidence="7">Belongs to the class-III pyridoxal-phosphate-dependent aminotransferase family. BioA subfamily.</text>
</comment>
<dbReference type="RefSeq" id="WP_035123671.1">
    <property type="nucleotide sequence ID" value="NZ_JRNE01000082.1"/>
</dbReference>
<dbReference type="HAMAP" id="MF_00834">
    <property type="entry name" value="BioA"/>
    <property type="match status" value="1"/>
</dbReference>
<dbReference type="eggNOG" id="COG0161">
    <property type="taxonomic scope" value="Bacteria"/>
</dbReference>
<feature type="binding site" evidence="7">
    <location>
        <position position="283"/>
    </location>
    <ligand>
        <name>substrate</name>
    </ligand>
</feature>
<evidence type="ECO:0000313" key="9">
    <source>
        <dbReference type="Proteomes" id="UP000029548"/>
    </source>
</evidence>
<dbReference type="FunFam" id="3.40.640.10:FF:000004">
    <property type="entry name" value="Acetylornithine aminotransferase"/>
    <property type="match status" value="1"/>
</dbReference>
<comment type="subunit">
    <text evidence="7">Homodimer.</text>
</comment>